<dbReference type="InterPro" id="IPR000222">
    <property type="entry name" value="PP2C_BS"/>
</dbReference>
<dbReference type="EMBL" id="KQ101113">
    <property type="protein sequence ID" value="KMS93577.1"/>
    <property type="molecule type" value="Genomic_DNA"/>
</dbReference>
<dbReference type="OrthoDB" id="416093at2759"/>
<evidence type="ECO:0000313" key="11">
    <source>
        <dbReference type="Proteomes" id="UP000035740"/>
    </source>
</evidence>
<dbReference type="Pfam" id="PF00481">
    <property type="entry name" value="PP2C"/>
    <property type="match status" value="1"/>
</dbReference>
<accession>A0A0J8B113</accession>
<name>A0A0J8B113_BETVV</name>
<dbReference type="Gramene" id="KMS93577">
    <property type="protein sequence ID" value="KMS93577"/>
    <property type="gene ID" value="BVRB_030070"/>
</dbReference>
<evidence type="ECO:0000256" key="3">
    <source>
        <dbReference type="ARBA" id="ARBA00013081"/>
    </source>
</evidence>
<dbReference type="AlphaFoldDB" id="A0A0J8B113"/>
<evidence type="ECO:0000313" key="10">
    <source>
        <dbReference type="EMBL" id="KMS93577.1"/>
    </source>
</evidence>
<evidence type="ECO:0000256" key="1">
    <source>
        <dbReference type="ARBA" id="ARBA00001936"/>
    </source>
</evidence>
<evidence type="ECO:0000256" key="2">
    <source>
        <dbReference type="ARBA" id="ARBA00001946"/>
    </source>
</evidence>
<dbReference type="Gene3D" id="3.60.40.10">
    <property type="entry name" value="PPM-type phosphatase domain"/>
    <property type="match status" value="1"/>
</dbReference>
<dbReference type="InterPro" id="IPR001932">
    <property type="entry name" value="PPM-type_phosphatase-like_dom"/>
</dbReference>
<evidence type="ECO:0000256" key="7">
    <source>
        <dbReference type="ARBA" id="ARBA00022912"/>
    </source>
</evidence>
<dbReference type="PROSITE" id="PS51746">
    <property type="entry name" value="PPM_2"/>
    <property type="match status" value="1"/>
</dbReference>
<feature type="non-terminal residue" evidence="10">
    <location>
        <position position="1"/>
    </location>
</feature>
<evidence type="ECO:0000256" key="4">
    <source>
        <dbReference type="ARBA" id="ARBA00022723"/>
    </source>
</evidence>
<reference evidence="10 11" key="1">
    <citation type="journal article" date="2014" name="Nature">
        <title>The genome of the recently domesticated crop plant sugar beet (Beta vulgaris).</title>
        <authorList>
            <person name="Dohm J.C."/>
            <person name="Minoche A.E."/>
            <person name="Holtgrawe D."/>
            <person name="Capella-Gutierrez S."/>
            <person name="Zakrzewski F."/>
            <person name="Tafer H."/>
            <person name="Rupp O."/>
            <person name="Sorensen T.R."/>
            <person name="Stracke R."/>
            <person name="Reinhardt R."/>
            <person name="Goesmann A."/>
            <person name="Kraft T."/>
            <person name="Schulz B."/>
            <person name="Stadler P.F."/>
            <person name="Schmidt T."/>
            <person name="Gabaldon T."/>
            <person name="Lehrach H."/>
            <person name="Weisshaar B."/>
            <person name="Himmelbauer H."/>
        </authorList>
    </citation>
    <scope>NUCLEOTIDE SEQUENCE [LARGE SCALE GENOMIC DNA]</scope>
    <source>
        <tissue evidence="10">Taproot</tissue>
    </source>
</reference>
<proteinExistence type="predicted"/>
<keyword evidence="5" id="KW-0378">Hydrolase</keyword>
<keyword evidence="4" id="KW-0479">Metal-binding</keyword>
<evidence type="ECO:0000256" key="8">
    <source>
        <dbReference type="ARBA" id="ARBA00023211"/>
    </source>
</evidence>
<keyword evidence="6" id="KW-0460">Magnesium</keyword>
<dbReference type="GO" id="GO:0046872">
    <property type="term" value="F:metal ion binding"/>
    <property type="evidence" value="ECO:0007669"/>
    <property type="project" value="UniProtKB-KW"/>
</dbReference>
<dbReference type="SUPFAM" id="SSF81606">
    <property type="entry name" value="PP2C-like"/>
    <property type="match status" value="1"/>
</dbReference>
<dbReference type="PROSITE" id="PS01032">
    <property type="entry name" value="PPM_1"/>
    <property type="match status" value="1"/>
</dbReference>
<evidence type="ECO:0000256" key="5">
    <source>
        <dbReference type="ARBA" id="ARBA00022801"/>
    </source>
</evidence>
<organism evidence="10 11">
    <name type="scientific">Beta vulgaris subsp. vulgaris</name>
    <name type="common">Beet</name>
    <dbReference type="NCBI Taxonomy" id="3555"/>
    <lineage>
        <taxon>Eukaryota</taxon>
        <taxon>Viridiplantae</taxon>
        <taxon>Streptophyta</taxon>
        <taxon>Embryophyta</taxon>
        <taxon>Tracheophyta</taxon>
        <taxon>Spermatophyta</taxon>
        <taxon>Magnoliopsida</taxon>
        <taxon>eudicotyledons</taxon>
        <taxon>Gunneridae</taxon>
        <taxon>Pentapetalae</taxon>
        <taxon>Caryophyllales</taxon>
        <taxon>Chenopodiaceae</taxon>
        <taxon>Betoideae</taxon>
        <taxon>Beta</taxon>
    </lineage>
</organism>
<dbReference type="GO" id="GO:0004722">
    <property type="term" value="F:protein serine/threonine phosphatase activity"/>
    <property type="evidence" value="ECO:0007669"/>
    <property type="project" value="UniProtKB-EC"/>
</dbReference>
<dbReference type="Proteomes" id="UP000035740">
    <property type="component" value="Unassembled WGS sequence"/>
</dbReference>
<keyword evidence="11" id="KW-1185">Reference proteome</keyword>
<evidence type="ECO:0000256" key="6">
    <source>
        <dbReference type="ARBA" id="ARBA00022842"/>
    </source>
</evidence>
<dbReference type="EC" id="3.1.3.16" evidence="3"/>
<feature type="domain" description="PPM-type phosphatase" evidence="9">
    <location>
        <begin position="5"/>
        <end position="115"/>
    </location>
</feature>
<gene>
    <name evidence="10" type="ORF">BVRB_030070</name>
</gene>
<comment type="cofactor">
    <cofactor evidence="2">
        <name>Mg(2+)</name>
        <dbReference type="ChEBI" id="CHEBI:18420"/>
    </cofactor>
</comment>
<protein>
    <recommendedName>
        <fullName evidence="3">protein-serine/threonine phosphatase</fullName>
        <ecNumber evidence="3">3.1.3.16</ecNumber>
    </recommendedName>
</protein>
<dbReference type="InterPro" id="IPR036457">
    <property type="entry name" value="PPM-type-like_dom_sf"/>
</dbReference>
<keyword evidence="7" id="KW-0904">Protein phosphatase</keyword>
<sequence>RVRIRHGVHQDQGRRRVMEDFHIIEQQFTDLVAREIQSASEPPVYFPLTRSSLYFGLFDGHAGAAAAEFCQQNLHRNIARSIPVSADIGEAMIKGWVNGLAMLADAKTVKVRAYR</sequence>
<evidence type="ECO:0000259" key="9">
    <source>
        <dbReference type="PROSITE" id="PS51746"/>
    </source>
</evidence>
<comment type="cofactor">
    <cofactor evidence="1">
        <name>Mn(2+)</name>
        <dbReference type="ChEBI" id="CHEBI:29035"/>
    </cofactor>
</comment>
<keyword evidence="8" id="KW-0464">Manganese</keyword>